<dbReference type="InterPro" id="IPR043137">
    <property type="entry name" value="GGT_ssub_C"/>
</dbReference>
<comment type="PTM">
    <text evidence="9">Cleaved by autocatalysis into a large and a small subunit.</text>
</comment>
<reference evidence="12 13" key="1">
    <citation type="submission" date="2022-07" db="EMBL/GenBank/DDBJ databases">
        <title>Novel species in genus cellulomonas.</title>
        <authorList>
            <person name="Ye L."/>
        </authorList>
    </citation>
    <scope>NUCLEOTIDE SEQUENCE [LARGE SCALE GENOMIC DNA]</scope>
    <source>
        <strain evidence="13">zg-B89</strain>
    </source>
</reference>
<feature type="chain" id="PRO_5046722025" description="Glutathione hydrolase proenzyme" evidence="11">
    <location>
        <begin position="29"/>
        <end position="627"/>
    </location>
</feature>
<dbReference type="InterPro" id="IPR029055">
    <property type="entry name" value="Ntn_hydrolases_N"/>
</dbReference>
<accession>A0ABY5KQG0</accession>
<dbReference type="GO" id="GO:0103068">
    <property type="term" value="F:leukotriene C4 gamma-glutamyl transferase activity"/>
    <property type="evidence" value="ECO:0007669"/>
    <property type="project" value="UniProtKB-EC"/>
</dbReference>
<keyword evidence="7 9" id="KW-0012">Acyltransferase</keyword>
<comment type="subunit">
    <text evidence="9">This enzyme consists of two polypeptide chains, which are synthesized in precursor form from a single polypeptide.</text>
</comment>
<comment type="catalytic activity">
    <reaction evidence="1 9">
        <text>an S-substituted glutathione + H2O = an S-substituted L-cysteinylglycine + L-glutamate</text>
        <dbReference type="Rhea" id="RHEA:59468"/>
        <dbReference type="ChEBI" id="CHEBI:15377"/>
        <dbReference type="ChEBI" id="CHEBI:29985"/>
        <dbReference type="ChEBI" id="CHEBI:90779"/>
        <dbReference type="ChEBI" id="CHEBI:143103"/>
        <dbReference type="EC" id="3.4.19.13"/>
    </reaction>
</comment>
<dbReference type="EC" id="3.4.19.13" evidence="9"/>
<dbReference type="Pfam" id="PF01019">
    <property type="entry name" value="G_glu_transpept"/>
    <property type="match status" value="1"/>
</dbReference>
<keyword evidence="9" id="KW-0317">Glutathione biosynthesis</keyword>
<dbReference type="Gene3D" id="1.10.246.130">
    <property type="match status" value="1"/>
</dbReference>
<keyword evidence="6 9" id="KW-0865">Zymogen</keyword>
<organism evidence="12 13">
    <name type="scientific">Cellulomonas xiejunii</name>
    <dbReference type="NCBI Taxonomy" id="2968083"/>
    <lineage>
        <taxon>Bacteria</taxon>
        <taxon>Bacillati</taxon>
        <taxon>Actinomycetota</taxon>
        <taxon>Actinomycetes</taxon>
        <taxon>Micrococcales</taxon>
        <taxon>Cellulomonadaceae</taxon>
        <taxon>Cellulomonas</taxon>
    </lineage>
</organism>
<feature type="compositionally biased region" description="Low complexity" evidence="10">
    <location>
        <begin position="36"/>
        <end position="47"/>
    </location>
</feature>
<evidence type="ECO:0000256" key="10">
    <source>
        <dbReference type="SAM" id="MobiDB-lite"/>
    </source>
</evidence>
<evidence type="ECO:0000256" key="1">
    <source>
        <dbReference type="ARBA" id="ARBA00001049"/>
    </source>
</evidence>
<proteinExistence type="inferred from homology"/>
<evidence type="ECO:0000256" key="9">
    <source>
        <dbReference type="RuleBase" id="RU368036"/>
    </source>
</evidence>
<evidence type="ECO:0000313" key="12">
    <source>
        <dbReference type="EMBL" id="UUI71696.1"/>
    </source>
</evidence>
<dbReference type="EC" id="2.3.2.2" evidence="9"/>
<evidence type="ECO:0000313" key="13">
    <source>
        <dbReference type="Proteomes" id="UP001316384"/>
    </source>
</evidence>
<feature type="compositionally biased region" description="Low complexity" evidence="10">
    <location>
        <begin position="64"/>
        <end position="80"/>
    </location>
</feature>
<evidence type="ECO:0000256" key="5">
    <source>
        <dbReference type="ARBA" id="ARBA00022801"/>
    </source>
</evidence>
<evidence type="ECO:0000256" key="4">
    <source>
        <dbReference type="ARBA" id="ARBA00022679"/>
    </source>
</evidence>
<protein>
    <recommendedName>
        <fullName evidence="9">Glutathione hydrolase proenzyme</fullName>
        <ecNumber evidence="9">2.3.2.2</ecNumber>
        <ecNumber evidence="9">3.4.19.13</ecNumber>
    </recommendedName>
    <component>
        <recommendedName>
            <fullName evidence="9">Glutathione hydrolase large chain</fullName>
        </recommendedName>
    </component>
    <component>
        <recommendedName>
            <fullName evidence="9">Glutathione hydrolase small chain</fullName>
        </recommendedName>
    </component>
</protein>
<dbReference type="Gene3D" id="3.60.20.40">
    <property type="match status" value="1"/>
</dbReference>
<comment type="catalytic activity">
    <reaction evidence="8 9">
        <text>an N-terminal (5-L-glutamyl)-[peptide] + an alpha-amino acid = 5-L-glutamyl amino acid + an N-terminal L-alpha-aminoacyl-[peptide]</text>
        <dbReference type="Rhea" id="RHEA:23904"/>
        <dbReference type="Rhea" id="RHEA-COMP:9780"/>
        <dbReference type="Rhea" id="RHEA-COMP:9795"/>
        <dbReference type="ChEBI" id="CHEBI:77644"/>
        <dbReference type="ChEBI" id="CHEBI:78597"/>
        <dbReference type="ChEBI" id="CHEBI:78599"/>
        <dbReference type="ChEBI" id="CHEBI:78608"/>
        <dbReference type="EC" id="2.3.2.2"/>
    </reaction>
</comment>
<dbReference type="InterPro" id="IPR043138">
    <property type="entry name" value="GGT_lsub"/>
</dbReference>
<evidence type="ECO:0000256" key="7">
    <source>
        <dbReference type="ARBA" id="ARBA00023315"/>
    </source>
</evidence>
<keyword evidence="13" id="KW-1185">Reference proteome</keyword>
<dbReference type="EMBL" id="CP101987">
    <property type="protein sequence ID" value="UUI71696.1"/>
    <property type="molecule type" value="Genomic_DNA"/>
</dbReference>
<evidence type="ECO:0000256" key="6">
    <source>
        <dbReference type="ARBA" id="ARBA00023145"/>
    </source>
</evidence>
<comment type="catalytic activity">
    <reaction evidence="2 9">
        <text>glutathione + H2O = L-cysteinylglycine + L-glutamate</text>
        <dbReference type="Rhea" id="RHEA:28807"/>
        <dbReference type="ChEBI" id="CHEBI:15377"/>
        <dbReference type="ChEBI" id="CHEBI:29985"/>
        <dbReference type="ChEBI" id="CHEBI:57925"/>
        <dbReference type="ChEBI" id="CHEBI:61694"/>
        <dbReference type="EC" id="3.4.19.13"/>
    </reaction>
</comment>
<dbReference type="PANTHER" id="PTHR43199">
    <property type="entry name" value="GLUTATHIONE HYDROLASE"/>
    <property type="match status" value="1"/>
</dbReference>
<keyword evidence="4 9" id="KW-0808">Transferase</keyword>
<dbReference type="PRINTS" id="PR01210">
    <property type="entry name" value="GGTRANSPTASE"/>
</dbReference>
<keyword evidence="5 9" id="KW-0378">Hydrolase</keyword>
<dbReference type="Proteomes" id="UP001316384">
    <property type="component" value="Chromosome"/>
</dbReference>
<name>A0ABY5KQG0_9CELL</name>
<evidence type="ECO:0000256" key="2">
    <source>
        <dbReference type="ARBA" id="ARBA00001089"/>
    </source>
</evidence>
<comment type="pathway">
    <text evidence="9">Sulfur metabolism; glutathione metabolism.</text>
</comment>
<feature type="region of interest" description="Disordered" evidence="10">
    <location>
        <begin position="410"/>
        <end position="444"/>
    </location>
</feature>
<evidence type="ECO:0000256" key="3">
    <source>
        <dbReference type="ARBA" id="ARBA00009381"/>
    </source>
</evidence>
<dbReference type="PANTHER" id="PTHR43199:SF1">
    <property type="entry name" value="GLUTATHIONE HYDROLASE PROENZYME"/>
    <property type="match status" value="1"/>
</dbReference>
<comment type="similarity">
    <text evidence="3 9">Belongs to the gamma-glutamyltransferase family.</text>
</comment>
<feature type="compositionally biased region" description="Gly residues" evidence="10">
    <location>
        <begin position="48"/>
        <end position="62"/>
    </location>
</feature>
<evidence type="ECO:0000256" key="11">
    <source>
        <dbReference type="SAM" id="SignalP"/>
    </source>
</evidence>
<dbReference type="InterPro" id="IPR000101">
    <property type="entry name" value="GGT_peptidase"/>
</dbReference>
<feature type="signal peptide" evidence="11">
    <location>
        <begin position="1"/>
        <end position="28"/>
    </location>
</feature>
<keyword evidence="11" id="KW-0732">Signal</keyword>
<sequence length="627" mass="63658">MRTSTFTRPLAVVVAAVALTAGALPGSAAPPGPAGAGADVDGGASVDGRGGPGGPGRGGPGHGRPPAKVPVAVGTGGAVSTVDPDATRVGLDVLRRGGNAVDAAVAAAATLGVTEPYSAGIGGGGFFVVYDAASRTVQTIDGRETAPAAMGPDAFVEDGVAIPFEEAVASGLSVGVPGTPATWQAALDTWGTLSLRDALAGATRVAEKGFVVDQTFADQTEANADRFADFPSTAALFLPRGAVPRVGSVLRNPDLARTYRLLARQGVDALYAGPLAQEIIDTVQAPPVAPGSTRVVRPGLLETSDLAAYDVVPREPTHVTYRGLDVYGMAPPSSGGSTVGEALNILETVDVGTLDETQALHHYVEAASLAFADRNRWVGDPAFVDVPLAELLSDGFAAERACLIDPAAALPKPVTPGSPDGTYEPCAPGDDPGSEAPEGTSTTHLTTADRWGNVVAYTLTIESTGGSGIVVPGRGFLLNNELTDFTFTDETQDGVEPNLPGPGKRPRSSMAPTIVLQDGRPLLALGSPGGSTIITTVLQTLVNRIDLGMPLDEAVAAPRATPRNGPSIQAEPGFPRTGLEALGHVFADTPEIGAATAIELLDRGKLLSVAEPERRGGGSAGVVHPRR</sequence>
<evidence type="ECO:0000256" key="8">
    <source>
        <dbReference type="ARBA" id="ARBA00047417"/>
    </source>
</evidence>
<dbReference type="InterPro" id="IPR051792">
    <property type="entry name" value="GGT_bact"/>
</dbReference>
<feature type="region of interest" description="Disordered" evidence="10">
    <location>
        <begin position="25"/>
        <end position="80"/>
    </location>
</feature>
<dbReference type="NCBIfam" id="TIGR00066">
    <property type="entry name" value="g_glut_trans"/>
    <property type="match status" value="1"/>
</dbReference>
<dbReference type="RefSeq" id="WP_227576731.1">
    <property type="nucleotide sequence ID" value="NZ_CP101987.1"/>
</dbReference>
<gene>
    <name evidence="12" type="primary">ggt</name>
    <name evidence="12" type="ORF">NP048_18210</name>
</gene>
<dbReference type="SUPFAM" id="SSF56235">
    <property type="entry name" value="N-terminal nucleophile aminohydrolases (Ntn hydrolases)"/>
    <property type="match status" value="1"/>
</dbReference>